<reference evidence="2" key="1">
    <citation type="submission" date="2021-09" db="EMBL/GenBank/DDBJ databases">
        <title>The genome of Mauremys mutica provides insights into the evolution of semi-aquatic lifestyle.</title>
        <authorList>
            <person name="Gong S."/>
            <person name="Gao Y."/>
        </authorList>
    </citation>
    <scope>NUCLEOTIDE SEQUENCE</scope>
    <source>
        <strain evidence="2">MM-2020</strain>
        <tissue evidence="2">Muscle</tissue>
    </source>
</reference>
<dbReference type="EMBL" id="JAHDVG010000486">
    <property type="protein sequence ID" value="KAH1168095.1"/>
    <property type="molecule type" value="Genomic_DNA"/>
</dbReference>
<dbReference type="Proteomes" id="UP000827986">
    <property type="component" value="Unassembled WGS sequence"/>
</dbReference>
<sequence length="88" mass="9777">MLILAIFPAVNIVWSDVLQRRVWRGAMNPTRVDKTSKYVNREVAKFLLPLGGTVISHPGIFYGAPELLQEDEVHLSDSGAAIFLADIK</sequence>
<keyword evidence="1" id="KW-0732">Signal</keyword>
<keyword evidence="3" id="KW-1185">Reference proteome</keyword>
<feature type="chain" id="PRO_5038540000" evidence="1">
    <location>
        <begin position="16"/>
        <end position="88"/>
    </location>
</feature>
<dbReference type="AlphaFoldDB" id="A0A9D3WW58"/>
<evidence type="ECO:0000256" key="1">
    <source>
        <dbReference type="SAM" id="SignalP"/>
    </source>
</evidence>
<name>A0A9D3WW58_9SAUR</name>
<evidence type="ECO:0000313" key="3">
    <source>
        <dbReference type="Proteomes" id="UP000827986"/>
    </source>
</evidence>
<feature type="signal peptide" evidence="1">
    <location>
        <begin position="1"/>
        <end position="15"/>
    </location>
</feature>
<organism evidence="2 3">
    <name type="scientific">Mauremys mutica</name>
    <name type="common">yellowpond turtle</name>
    <dbReference type="NCBI Taxonomy" id="74926"/>
    <lineage>
        <taxon>Eukaryota</taxon>
        <taxon>Metazoa</taxon>
        <taxon>Chordata</taxon>
        <taxon>Craniata</taxon>
        <taxon>Vertebrata</taxon>
        <taxon>Euteleostomi</taxon>
        <taxon>Archelosauria</taxon>
        <taxon>Testudinata</taxon>
        <taxon>Testudines</taxon>
        <taxon>Cryptodira</taxon>
        <taxon>Durocryptodira</taxon>
        <taxon>Testudinoidea</taxon>
        <taxon>Geoemydidae</taxon>
        <taxon>Geoemydinae</taxon>
        <taxon>Mauremys</taxon>
    </lineage>
</organism>
<comment type="caution">
    <text evidence="2">The sequence shown here is derived from an EMBL/GenBank/DDBJ whole genome shotgun (WGS) entry which is preliminary data.</text>
</comment>
<accession>A0A9D3WW58</accession>
<gene>
    <name evidence="2" type="ORF">KIL84_003578</name>
</gene>
<evidence type="ECO:0000313" key="2">
    <source>
        <dbReference type="EMBL" id="KAH1168095.1"/>
    </source>
</evidence>
<proteinExistence type="predicted"/>
<protein>
    <submittedName>
        <fullName evidence="2">Uncharacterized protein</fullName>
    </submittedName>
</protein>